<gene>
    <name evidence="7" type="ORF">CYL18_02675</name>
</gene>
<dbReference type="InterPro" id="IPR003953">
    <property type="entry name" value="FAD-dep_OxRdtase_2_FAD-bd"/>
</dbReference>
<keyword evidence="8" id="KW-1185">Reference proteome</keyword>
<accession>A0A2S7N412</accession>
<reference evidence="7 8" key="1">
    <citation type="submission" date="2017-12" db="EMBL/GenBank/DDBJ databases">
        <title>Taxonomic description and draft genome of Pradoshia cofamensis Gen. nov., sp. nov., a thermotolerant bacillale isolated from anterior gut of earthworm Eisenia fetida.</title>
        <authorList>
            <person name="Saha T."/>
            <person name="Chakraborty R."/>
        </authorList>
    </citation>
    <scope>NUCLEOTIDE SEQUENCE [LARGE SCALE GENOMIC DNA]</scope>
    <source>
        <strain evidence="7 8">EAG3</strain>
    </source>
</reference>
<feature type="coiled-coil region" evidence="5">
    <location>
        <begin position="402"/>
        <end position="436"/>
    </location>
</feature>
<dbReference type="GO" id="GO:0008202">
    <property type="term" value="P:steroid metabolic process"/>
    <property type="evidence" value="ECO:0007669"/>
    <property type="project" value="UniProtKB-ARBA"/>
</dbReference>
<dbReference type="Gene3D" id="3.90.700.10">
    <property type="entry name" value="Succinate dehydrogenase/fumarate reductase flavoprotein, catalytic domain"/>
    <property type="match status" value="1"/>
</dbReference>
<dbReference type="Pfam" id="PF00890">
    <property type="entry name" value="FAD_binding_2"/>
    <property type="match status" value="1"/>
</dbReference>
<dbReference type="Gene3D" id="3.50.50.60">
    <property type="entry name" value="FAD/NAD(P)-binding domain"/>
    <property type="match status" value="2"/>
</dbReference>
<dbReference type="RefSeq" id="WP_104847907.1">
    <property type="nucleotide sequence ID" value="NZ_PKOZ01000001.1"/>
</dbReference>
<keyword evidence="3" id="KW-0274">FAD</keyword>
<dbReference type="EMBL" id="PKOZ01000001">
    <property type="protein sequence ID" value="PQD96811.1"/>
    <property type="molecule type" value="Genomic_DNA"/>
</dbReference>
<dbReference type="AlphaFoldDB" id="A0A2S7N412"/>
<evidence type="ECO:0000256" key="4">
    <source>
        <dbReference type="ARBA" id="ARBA00023002"/>
    </source>
</evidence>
<dbReference type="SUPFAM" id="SSF51905">
    <property type="entry name" value="FAD/NAD(P)-binding domain"/>
    <property type="match status" value="1"/>
</dbReference>
<dbReference type="Proteomes" id="UP000239663">
    <property type="component" value="Unassembled WGS sequence"/>
</dbReference>
<evidence type="ECO:0000256" key="5">
    <source>
        <dbReference type="SAM" id="Coils"/>
    </source>
</evidence>
<proteinExistence type="predicted"/>
<dbReference type="InterPro" id="IPR050315">
    <property type="entry name" value="FAD-oxidoreductase_2"/>
</dbReference>
<organism evidence="7 8">
    <name type="scientific">Pradoshia eiseniae</name>
    <dbReference type="NCBI Taxonomy" id="2064768"/>
    <lineage>
        <taxon>Bacteria</taxon>
        <taxon>Bacillati</taxon>
        <taxon>Bacillota</taxon>
        <taxon>Bacilli</taxon>
        <taxon>Bacillales</taxon>
        <taxon>Bacillaceae</taxon>
        <taxon>Pradoshia</taxon>
    </lineage>
</organism>
<dbReference type="OrthoDB" id="9806724at2"/>
<feature type="domain" description="FAD-dependent oxidoreductase 2 FAD-binding" evidence="6">
    <location>
        <begin position="14"/>
        <end position="523"/>
    </location>
</feature>
<keyword evidence="4" id="KW-0560">Oxidoreductase</keyword>
<dbReference type="InterPro" id="IPR027477">
    <property type="entry name" value="Succ_DH/fumarate_Rdtase_cat_sf"/>
</dbReference>
<dbReference type="GO" id="GO:0033765">
    <property type="term" value="F:steroid dehydrogenase activity, acting on the CH-CH group of donors"/>
    <property type="evidence" value="ECO:0007669"/>
    <property type="project" value="UniProtKB-ARBA"/>
</dbReference>
<evidence type="ECO:0000256" key="2">
    <source>
        <dbReference type="ARBA" id="ARBA00022630"/>
    </source>
</evidence>
<evidence type="ECO:0000313" key="8">
    <source>
        <dbReference type="Proteomes" id="UP000239663"/>
    </source>
</evidence>
<comment type="cofactor">
    <cofactor evidence="1">
        <name>FAD</name>
        <dbReference type="ChEBI" id="CHEBI:57692"/>
    </cofactor>
</comment>
<evidence type="ECO:0000256" key="1">
    <source>
        <dbReference type="ARBA" id="ARBA00001974"/>
    </source>
</evidence>
<evidence type="ECO:0000313" key="7">
    <source>
        <dbReference type="EMBL" id="PQD96811.1"/>
    </source>
</evidence>
<evidence type="ECO:0000256" key="3">
    <source>
        <dbReference type="ARBA" id="ARBA00022827"/>
    </source>
</evidence>
<keyword evidence="2" id="KW-0285">Flavoprotein</keyword>
<dbReference type="PANTHER" id="PTHR43400:SF10">
    <property type="entry name" value="3-OXOSTEROID 1-DEHYDROGENASE"/>
    <property type="match status" value="1"/>
</dbReference>
<protein>
    <submittedName>
        <fullName evidence="7">FAD-binding dehydrogenase</fullName>
    </submittedName>
</protein>
<name>A0A2S7N412_9BACI</name>
<sequence length="542" mass="59585">MPARKPEKWNREVDVVVMGTGGAALTAAITAHDQGLKVLVLEKTHQIGGTTAFSGGVPWIPMNRYMKEKGIEDTREDALKYIRRITGGKEPDPELLEVYVDNAYKAIDYLHENTPVRFAVPENYPEYYGYFEGTKAGRSLDPLPYDMNEIGEYGALIRNNPTFPPLTLEEGGAKGGIDFMKIAERMENNIVTMGRSLIASMVKGCLDRGIEIILETPGKELVLNDEGDVIGLVAEQGDEKIYIGTSKGVIMGSGGFEWNKELIKTFLKGEITHPLTPWGNEGDGLIMAMEAGAALGNMSEAWWYPAMQDPTFEYEDRVMNQLGGSGRFGPNSIFVNSKGKRFVHEGSTYNDLPKAFHHYDPVNVEWPNEKNNWMVFDQQMKDRTMIITMMPGEEAPEWVPQAESIRELAEKINIDADALEATVNRWNEQVEAGEDTDFHRGTTFFEGLEIGGGTPERNLGKIEKAPFYAVPVYYGSLGTNGGPRINENGQVLNHRGKAIKGLYAAGNAAMGIFGQSYVSAGGTIGPAITFGYLAGLAIGKAE</sequence>
<comment type="caution">
    <text evidence="7">The sequence shown here is derived from an EMBL/GenBank/DDBJ whole genome shotgun (WGS) entry which is preliminary data.</text>
</comment>
<keyword evidence="5" id="KW-0175">Coiled coil</keyword>
<dbReference type="SUPFAM" id="SSF56425">
    <property type="entry name" value="Succinate dehydrogenase/fumarate reductase flavoprotein, catalytic domain"/>
    <property type="match status" value="1"/>
</dbReference>
<evidence type="ECO:0000259" key="6">
    <source>
        <dbReference type="Pfam" id="PF00890"/>
    </source>
</evidence>
<dbReference type="InterPro" id="IPR036188">
    <property type="entry name" value="FAD/NAD-bd_sf"/>
</dbReference>
<dbReference type="PANTHER" id="PTHR43400">
    <property type="entry name" value="FUMARATE REDUCTASE"/>
    <property type="match status" value="1"/>
</dbReference>